<evidence type="ECO:0000313" key="2">
    <source>
        <dbReference type="Proteomes" id="UP000479000"/>
    </source>
</evidence>
<sequence>MERDKPCAELASKMGCKTCITPGRTRTTLLKSWYPTGEKKVADHARRTSTAAVTITRTKDLVGPPDPLSNIRPITKSWFLDEEREESPDWHDIGDEPKQPKNNILHYGHSHFWSAHFGSSEGSALFRNSRTVLPTSRFHTDGEFLQYVRVHEYDQLLRRTTRLGIMPCERDQP</sequence>
<gene>
    <name evidence="1" type="ORF">NTEN_LOCUS6088</name>
</gene>
<keyword evidence="2" id="KW-1185">Reference proteome</keyword>
<dbReference type="OrthoDB" id="6246201at2759"/>
<dbReference type="AlphaFoldDB" id="A0A6H5GDR0"/>
<organism evidence="1 2">
    <name type="scientific">Nesidiocoris tenuis</name>
    <dbReference type="NCBI Taxonomy" id="355587"/>
    <lineage>
        <taxon>Eukaryota</taxon>
        <taxon>Metazoa</taxon>
        <taxon>Ecdysozoa</taxon>
        <taxon>Arthropoda</taxon>
        <taxon>Hexapoda</taxon>
        <taxon>Insecta</taxon>
        <taxon>Pterygota</taxon>
        <taxon>Neoptera</taxon>
        <taxon>Paraneoptera</taxon>
        <taxon>Hemiptera</taxon>
        <taxon>Heteroptera</taxon>
        <taxon>Panheteroptera</taxon>
        <taxon>Cimicomorpha</taxon>
        <taxon>Miridae</taxon>
        <taxon>Dicyphina</taxon>
        <taxon>Nesidiocoris</taxon>
    </lineage>
</organism>
<proteinExistence type="predicted"/>
<protein>
    <submittedName>
        <fullName evidence="1">Uncharacterized protein</fullName>
    </submittedName>
</protein>
<dbReference type="Proteomes" id="UP000479000">
    <property type="component" value="Unassembled WGS sequence"/>
</dbReference>
<dbReference type="EMBL" id="CADCXU010009063">
    <property type="protein sequence ID" value="CAA9999856.1"/>
    <property type="molecule type" value="Genomic_DNA"/>
</dbReference>
<evidence type="ECO:0000313" key="1">
    <source>
        <dbReference type="EMBL" id="CAA9999856.1"/>
    </source>
</evidence>
<reference evidence="1 2" key="1">
    <citation type="submission" date="2020-02" db="EMBL/GenBank/DDBJ databases">
        <authorList>
            <person name="Ferguson B K."/>
        </authorList>
    </citation>
    <scope>NUCLEOTIDE SEQUENCE [LARGE SCALE GENOMIC DNA]</scope>
</reference>
<name>A0A6H5GDR0_9HEMI</name>
<accession>A0A6H5GDR0</accession>